<dbReference type="GO" id="GO:0005886">
    <property type="term" value="C:plasma membrane"/>
    <property type="evidence" value="ECO:0007669"/>
    <property type="project" value="TreeGrafter"/>
</dbReference>
<evidence type="ECO:0000256" key="3">
    <source>
        <dbReference type="SAM" id="Phobius"/>
    </source>
</evidence>
<dbReference type="InterPro" id="IPR005311">
    <property type="entry name" value="PBP_dimer"/>
</dbReference>
<dbReference type="Gene3D" id="3.40.710.10">
    <property type="entry name" value="DD-peptidase/beta-lactamase superfamily"/>
    <property type="match status" value="1"/>
</dbReference>
<dbReference type="EMBL" id="MFBQ01000041">
    <property type="protein sequence ID" value="OGE03904.1"/>
    <property type="molecule type" value="Genomic_DNA"/>
</dbReference>
<dbReference type="Pfam" id="PF03717">
    <property type="entry name" value="PBP_dimer"/>
    <property type="match status" value="1"/>
</dbReference>
<dbReference type="GO" id="GO:0008658">
    <property type="term" value="F:penicillin binding"/>
    <property type="evidence" value="ECO:0007669"/>
    <property type="project" value="InterPro"/>
</dbReference>
<name>A0A1F5HIF6_9BACT</name>
<dbReference type="SUPFAM" id="SSF56601">
    <property type="entry name" value="beta-lactamase/transpeptidase-like"/>
    <property type="match status" value="1"/>
</dbReference>
<comment type="caution">
    <text evidence="6">The sequence shown here is derived from an EMBL/GenBank/DDBJ whole genome shotgun (WGS) entry which is preliminary data.</text>
</comment>
<evidence type="ECO:0000259" key="4">
    <source>
        <dbReference type="Pfam" id="PF00905"/>
    </source>
</evidence>
<dbReference type="AlphaFoldDB" id="A0A1F5HIF6"/>
<reference evidence="6 7" key="1">
    <citation type="journal article" date="2016" name="Nat. Commun.">
        <title>Thousands of microbial genomes shed light on interconnected biogeochemical processes in an aquifer system.</title>
        <authorList>
            <person name="Anantharaman K."/>
            <person name="Brown C.T."/>
            <person name="Hug L.A."/>
            <person name="Sharon I."/>
            <person name="Castelle C.J."/>
            <person name="Probst A.J."/>
            <person name="Thomas B.C."/>
            <person name="Singh A."/>
            <person name="Wilkins M.J."/>
            <person name="Karaoz U."/>
            <person name="Brodie E.L."/>
            <person name="Williams K.H."/>
            <person name="Hubbard S.S."/>
            <person name="Banfield J.F."/>
        </authorList>
    </citation>
    <scope>NUCLEOTIDE SEQUENCE [LARGE SCALE GENOMIC DNA]</scope>
</reference>
<dbReference type="SUPFAM" id="SSF56519">
    <property type="entry name" value="Penicillin binding protein dimerisation domain"/>
    <property type="match status" value="1"/>
</dbReference>
<dbReference type="STRING" id="1797727.A3B51_01895"/>
<protein>
    <recommendedName>
        <fullName evidence="8">Penicillin-binding protein transpeptidase domain-containing protein</fullName>
    </recommendedName>
</protein>
<dbReference type="GO" id="GO:0071555">
    <property type="term" value="P:cell wall organization"/>
    <property type="evidence" value="ECO:0007669"/>
    <property type="project" value="TreeGrafter"/>
</dbReference>
<evidence type="ECO:0000256" key="1">
    <source>
        <dbReference type="ARBA" id="ARBA00004370"/>
    </source>
</evidence>
<sequence length="580" mass="64478">MDRIKIFQIIIFTAAIFIIARLFYWQFIAQVTSSGEINSAQIIPASRGEIFTNDDFPIVADQEAFLLYAKPHEITKDSQELAKVLAPSLISEKYATSGAAFLPDLQKQKEEEVKQLQTNIFAHLADKNLFWVQLARKLPKDIKEKIQTLDISGLGFEKDKKRFYPEASMAAHLLGFVGLNKFGDDTGYFGLEGYYDQRLKGQPGRLGRDRDPLGFPILVGRYRTVEPKKGDSLKLSIDRTMQFIVEQKLEQAVEKYGAKEGTVIISDPKTGQIMAMATYPNYNPNLYQEYDGSQYKNPAIANTYEPGSVFKLITMASALDMSLVDPNTRCDICSGPRQIAGYEISTWNKKYYPNSTMTEVIQHSDNVGISFVADKLGIDRFYEYILKFGFREKTGIDLQEEADGAIRNKKDWKGIDLVTSAFGQGIAVTPIQMVQAVQAIANRGVLISPKIVAKIIANSKEEIVKPGEKRQVISAKTAAQITEMMVNAVEKGEAKAFVPKGYKIAGKTGTAQIPLAGHYDPDKTIASFVGFAPANDPKFVMLVLFNQPSASIFGSETAAPTFFEIARELFNYLGISQAND</sequence>
<feature type="domain" description="Penicillin-binding protein transpeptidase" evidence="4">
    <location>
        <begin position="261"/>
        <end position="565"/>
    </location>
</feature>
<keyword evidence="2 3" id="KW-0472">Membrane</keyword>
<dbReference type="InterPro" id="IPR050515">
    <property type="entry name" value="Beta-lactam/transpept"/>
</dbReference>
<comment type="subcellular location">
    <subcellularLocation>
        <location evidence="1">Membrane</location>
    </subcellularLocation>
</comment>
<evidence type="ECO:0000256" key="2">
    <source>
        <dbReference type="ARBA" id="ARBA00023136"/>
    </source>
</evidence>
<evidence type="ECO:0000313" key="6">
    <source>
        <dbReference type="EMBL" id="OGE03904.1"/>
    </source>
</evidence>
<feature type="transmembrane region" description="Helical" evidence="3">
    <location>
        <begin position="7"/>
        <end position="27"/>
    </location>
</feature>
<evidence type="ECO:0000313" key="7">
    <source>
        <dbReference type="Proteomes" id="UP000176780"/>
    </source>
</evidence>
<feature type="domain" description="Penicillin-binding protein dimerisation" evidence="5">
    <location>
        <begin position="43"/>
        <end position="205"/>
    </location>
</feature>
<keyword evidence="3" id="KW-0812">Transmembrane</keyword>
<evidence type="ECO:0000259" key="5">
    <source>
        <dbReference type="Pfam" id="PF03717"/>
    </source>
</evidence>
<organism evidence="6 7">
    <name type="scientific">Candidatus Curtissbacteria bacterium RIFCSPLOWO2_01_FULL_41_18</name>
    <dbReference type="NCBI Taxonomy" id="1797727"/>
    <lineage>
        <taxon>Bacteria</taxon>
        <taxon>Candidatus Curtissiibacteriota</taxon>
    </lineage>
</organism>
<dbReference type="Gene3D" id="3.90.1310.10">
    <property type="entry name" value="Penicillin-binding protein 2a (Domain 2)"/>
    <property type="match status" value="1"/>
</dbReference>
<dbReference type="Pfam" id="PF00905">
    <property type="entry name" value="Transpeptidase"/>
    <property type="match status" value="1"/>
</dbReference>
<dbReference type="PANTHER" id="PTHR30627">
    <property type="entry name" value="PEPTIDOGLYCAN D,D-TRANSPEPTIDASE"/>
    <property type="match status" value="1"/>
</dbReference>
<dbReference type="PANTHER" id="PTHR30627:SF1">
    <property type="entry name" value="PEPTIDOGLYCAN D,D-TRANSPEPTIDASE FTSI"/>
    <property type="match status" value="1"/>
</dbReference>
<accession>A0A1F5HIF6</accession>
<dbReference type="Gene3D" id="3.30.450.330">
    <property type="match status" value="1"/>
</dbReference>
<evidence type="ECO:0008006" key="8">
    <source>
        <dbReference type="Google" id="ProtNLM"/>
    </source>
</evidence>
<dbReference type="Proteomes" id="UP000176780">
    <property type="component" value="Unassembled WGS sequence"/>
</dbReference>
<keyword evidence="3" id="KW-1133">Transmembrane helix</keyword>
<dbReference type="InterPro" id="IPR036138">
    <property type="entry name" value="PBP_dimer_sf"/>
</dbReference>
<dbReference type="InterPro" id="IPR012338">
    <property type="entry name" value="Beta-lactam/transpept-like"/>
</dbReference>
<dbReference type="InterPro" id="IPR001460">
    <property type="entry name" value="PCN-bd_Tpept"/>
</dbReference>
<proteinExistence type="predicted"/>
<gene>
    <name evidence="6" type="ORF">A3B51_01895</name>
</gene>